<dbReference type="Proteomes" id="UP000525652">
    <property type="component" value="Unassembled WGS sequence"/>
</dbReference>
<comment type="caution">
    <text evidence="2">The sequence shown here is derived from an EMBL/GenBank/DDBJ whole genome shotgun (WGS) entry which is preliminary data.</text>
</comment>
<gene>
    <name evidence="2" type="ORF">H5P30_06765</name>
</gene>
<keyword evidence="3" id="KW-1185">Reference proteome</keyword>
<dbReference type="InterPro" id="IPR046801">
    <property type="entry name" value="OpcA_G6PD_N"/>
</dbReference>
<evidence type="ECO:0000313" key="3">
    <source>
        <dbReference type="Proteomes" id="UP000525652"/>
    </source>
</evidence>
<evidence type="ECO:0000259" key="1">
    <source>
        <dbReference type="Pfam" id="PF10128"/>
    </source>
</evidence>
<dbReference type="InterPro" id="IPR004555">
    <property type="entry name" value="G6PDH_assembly_OpcA"/>
</dbReference>
<sequence length="331" mass="37430">MSGDKDVTTNILDSLPGILMPIAEVNRQLGRMWQPGKEGSGAPSEFRASQMNLILHFGKSTTPEDAQARFDEAIHFSQRYPCRIIVLCPETKESTDHSLEGKLFAQCYIGHTPRTMCCCEALMLGYPPDDKGYLKNQVSIWLESDLPTCHWFHRVPIERIREHYRTFSHGMKRILFDSSIENDSFEEIPWEHPERVKDLAKARLLPLRQSIGQYLSGFPPEVLIDGVTGLEVTHSEALNGEARNMSKWMKGCLVAAGAPEDLSEKFSPAKDDRRFISGKWVDQAGKEIFSFEIDLDKSCGQLMARFGSGDEWPFEAHLLGTREALSEAVFF</sequence>
<reference evidence="2 3" key="1">
    <citation type="submission" date="2020-07" db="EMBL/GenBank/DDBJ databases">
        <authorList>
            <person name="Feng X."/>
        </authorList>
    </citation>
    <scope>NUCLEOTIDE SEQUENCE [LARGE SCALE GENOMIC DNA]</scope>
    <source>
        <strain evidence="2 3">JCM14086</strain>
    </source>
</reference>
<dbReference type="RefSeq" id="WP_185692189.1">
    <property type="nucleotide sequence ID" value="NZ_JACHVA010000053.1"/>
</dbReference>
<organism evidence="2 3">
    <name type="scientific">Puniceicoccus vermicola</name>
    <dbReference type="NCBI Taxonomy" id="388746"/>
    <lineage>
        <taxon>Bacteria</taxon>
        <taxon>Pseudomonadati</taxon>
        <taxon>Verrucomicrobiota</taxon>
        <taxon>Opitutia</taxon>
        <taxon>Puniceicoccales</taxon>
        <taxon>Puniceicoccaceae</taxon>
        <taxon>Puniceicoccus</taxon>
    </lineage>
</organism>
<dbReference type="AlphaFoldDB" id="A0A7X1E5D2"/>
<accession>A0A7X1E5D2</accession>
<dbReference type="PANTHER" id="PTHR38658">
    <property type="entry name" value="OXPP CYCLE PROTEIN OPCA-RELATED"/>
    <property type="match status" value="1"/>
</dbReference>
<feature type="domain" description="Glucose-6-phosphate dehydrogenase assembly protein OpcA N-terminal" evidence="1">
    <location>
        <begin position="76"/>
        <end position="185"/>
    </location>
</feature>
<name>A0A7X1E5D2_9BACT</name>
<proteinExistence type="predicted"/>
<dbReference type="EMBL" id="JACHVA010000053">
    <property type="protein sequence ID" value="MBC2601477.1"/>
    <property type="molecule type" value="Genomic_DNA"/>
</dbReference>
<dbReference type="PANTHER" id="PTHR38658:SF1">
    <property type="entry name" value="OXPP CYCLE PROTEIN OPCA-RELATED"/>
    <property type="match status" value="1"/>
</dbReference>
<protein>
    <submittedName>
        <fullName evidence="2">Glucose-6-phosphate dehydrogenase assembly protein OpcA</fullName>
    </submittedName>
</protein>
<evidence type="ECO:0000313" key="2">
    <source>
        <dbReference type="EMBL" id="MBC2601477.1"/>
    </source>
</evidence>
<dbReference type="Pfam" id="PF10128">
    <property type="entry name" value="OpcA_G6PD_assem"/>
    <property type="match status" value="1"/>
</dbReference>